<proteinExistence type="predicted"/>
<dbReference type="EMBL" id="AZMM01005101">
    <property type="protein sequence ID" value="ETJ40975.1"/>
    <property type="molecule type" value="Genomic_DNA"/>
</dbReference>
<reference evidence="1" key="1">
    <citation type="submission" date="2013-12" db="EMBL/GenBank/DDBJ databases">
        <title>A Varibaculum cambriense genome reconstructed from a premature infant gut community with otherwise low bacterial novelty that shifts toward anaerobic metabolism during the third week of life.</title>
        <authorList>
            <person name="Brown C.T."/>
            <person name="Sharon I."/>
            <person name="Thomas B.C."/>
            <person name="Castelle C.J."/>
            <person name="Morowitz M.J."/>
            <person name="Banfield J.F."/>
        </authorList>
    </citation>
    <scope>NUCLEOTIDE SEQUENCE</scope>
</reference>
<accession>W1YGY7</accession>
<protein>
    <submittedName>
        <fullName evidence="1">Uncharacterized protein</fullName>
    </submittedName>
</protein>
<sequence>LAVPITLIVVTSVKNKTNKDSMS</sequence>
<gene>
    <name evidence="1" type="ORF">Q604_UNBC05101G0001</name>
</gene>
<comment type="caution">
    <text evidence="1">The sequence shown here is derived from an EMBL/GenBank/DDBJ whole genome shotgun (WGS) entry which is preliminary data.</text>
</comment>
<name>W1YGY7_9ZZZZ</name>
<evidence type="ECO:0000313" key="1">
    <source>
        <dbReference type="EMBL" id="ETJ40975.1"/>
    </source>
</evidence>
<dbReference type="AlphaFoldDB" id="W1YGY7"/>
<feature type="non-terminal residue" evidence="1">
    <location>
        <position position="1"/>
    </location>
</feature>
<organism evidence="1">
    <name type="scientific">human gut metagenome</name>
    <dbReference type="NCBI Taxonomy" id="408170"/>
    <lineage>
        <taxon>unclassified sequences</taxon>
        <taxon>metagenomes</taxon>
        <taxon>organismal metagenomes</taxon>
    </lineage>
</organism>